<name>A0A9D1PYK6_9FIRM</name>
<proteinExistence type="predicted"/>
<dbReference type="SUPFAM" id="SSF109604">
    <property type="entry name" value="HD-domain/PDEase-like"/>
    <property type="match status" value="1"/>
</dbReference>
<reference evidence="2" key="2">
    <citation type="submission" date="2021-04" db="EMBL/GenBank/DDBJ databases">
        <authorList>
            <person name="Gilroy R."/>
        </authorList>
    </citation>
    <scope>NUCLEOTIDE SEQUENCE</scope>
    <source>
        <strain evidence="2">12435</strain>
    </source>
</reference>
<feature type="domain" description="HD" evidence="1">
    <location>
        <begin position="51"/>
        <end position="158"/>
    </location>
</feature>
<evidence type="ECO:0000313" key="2">
    <source>
        <dbReference type="EMBL" id="HIW01990.1"/>
    </source>
</evidence>
<gene>
    <name evidence="2" type="ORF">H9892_01460</name>
</gene>
<evidence type="ECO:0000259" key="1">
    <source>
        <dbReference type="Pfam" id="PF01966"/>
    </source>
</evidence>
<dbReference type="Gene3D" id="1.10.3210.10">
    <property type="entry name" value="Hypothetical protein af1432"/>
    <property type="match status" value="1"/>
</dbReference>
<dbReference type="AlphaFoldDB" id="A0A9D1PYK6"/>
<dbReference type="EMBL" id="DXHS01000024">
    <property type="protein sequence ID" value="HIW01990.1"/>
    <property type="molecule type" value="Genomic_DNA"/>
</dbReference>
<reference evidence="2" key="1">
    <citation type="journal article" date="2021" name="PeerJ">
        <title>Extensive microbial diversity within the chicken gut microbiome revealed by metagenomics and culture.</title>
        <authorList>
            <person name="Gilroy R."/>
            <person name="Ravi A."/>
            <person name="Getino M."/>
            <person name="Pursley I."/>
            <person name="Horton D.L."/>
            <person name="Alikhan N.F."/>
            <person name="Baker D."/>
            <person name="Gharbi K."/>
            <person name="Hall N."/>
            <person name="Watson M."/>
            <person name="Adriaenssens E.M."/>
            <person name="Foster-Nyarko E."/>
            <person name="Jarju S."/>
            <person name="Secka A."/>
            <person name="Antonio M."/>
            <person name="Oren A."/>
            <person name="Chaudhuri R.R."/>
            <person name="La Ragione R."/>
            <person name="Hildebrand F."/>
            <person name="Pallen M.J."/>
        </authorList>
    </citation>
    <scope>NUCLEOTIDE SEQUENCE</scope>
    <source>
        <strain evidence="2">12435</strain>
    </source>
</reference>
<dbReference type="GO" id="GO:0016787">
    <property type="term" value="F:hydrolase activity"/>
    <property type="evidence" value="ECO:0007669"/>
    <property type="project" value="UniProtKB-KW"/>
</dbReference>
<sequence length="195" mass="22174">MDSKEEFLKIFDENITRPGADGLRKYLLGSDFFTAPASGRFHCCHEGGLCEHSINVYKRLLAIAKAEYGDEWESRLPHESIAICGLLHDVCKIGYYKEDLRNVKNENGEWIKVPYYTRAEELPYGHGEKSVYIVNGFIRLTRAEALAINWHMGGFDARSRGGDFSISEAYAKYPLCVLLHVADLEATYLDEKRGE</sequence>
<dbReference type="InterPro" id="IPR006674">
    <property type="entry name" value="HD_domain"/>
</dbReference>
<dbReference type="Pfam" id="PF01966">
    <property type="entry name" value="HD"/>
    <property type="match status" value="1"/>
</dbReference>
<protein>
    <submittedName>
        <fullName evidence="2">Hydrolase</fullName>
    </submittedName>
</protein>
<evidence type="ECO:0000313" key="3">
    <source>
        <dbReference type="Proteomes" id="UP000823990"/>
    </source>
</evidence>
<organism evidence="2 3">
    <name type="scientific">Candidatus Protoclostridium stercorigallinarum</name>
    <dbReference type="NCBI Taxonomy" id="2838741"/>
    <lineage>
        <taxon>Bacteria</taxon>
        <taxon>Bacillati</taxon>
        <taxon>Bacillota</taxon>
        <taxon>Clostridia</taxon>
        <taxon>Candidatus Protoclostridium</taxon>
    </lineage>
</organism>
<comment type="caution">
    <text evidence="2">The sequence shown here is derived from an EMBL/GenBank/DDBJ whole genome shotgun (WGS) entry which is preliminary data.</text>
</comment>
<keyword evidence="2" id="KW-0378">Hydrolase</keyword>
<dbReference type="Proteomes" id="UP000823990">
    <property type="component" value="Unassembled WGS sequence"/>
</dbReference>
<accession>A0A9D1PYK6</accession>